<dbReference type="Proteomes" id="UP000660339">
    <property type="component" value="Unassembled WGS sequence"/>
</dbReference>
<gene>
    <name evidence="1" type="ORF">Cme02nite_22920</name>
</gene>
<dbReference type="AlphaFoldDB" id="A0A8J3LGC5"/>
<dbReference type="Pfam" id="PF12686">
    <property type="entry name" value="DUF3800"/>
    <property type="match status" value="1"/>
</dbReference>
<evidence type="ECO:0008006" key="3">
    <source>
        <dbReference type="Google" id="ProtNLM"/>
    </source>
</evidence>
<dbReference type="InterPro" id="IPR024524">
    <property type="entry name" value="DUF3800"/>
</dbReference>
<reference evidence="1" key="1">
    <citation type="submission" date="2021-01" db="EMBL/GenBank/DDBJ databases">
        <title>Whole genome shotgun sequence of Catellatospora methionotrophica NBRC 14553.</title>
        <authorList>
            <person name="Komaki H."/>
            <person name="Tamura T."/>
        </authorList>
    </citation>
    <scope>NUCLEOTIDE SEQUENCE</scope>
    <source>
        <strain evidence="1">NBRC 14553</strain>
    </source>
</reference>
<sequence length="260" mass="29513">MQATLNARKLLLGYVDETGDRGIKAQSSPYFGLAGVIVPEEDDPLVHQAMNNCRTKINVPRVKAFHWSEHARSYSRRQMITSELLQLTTLRVNYVLFQKAAIPATSTLYGNHAKFYNFAAGVMMERMLHAARNWPDGPRDIAVKFAHVRGFDHTDTLTYFAIKQARSRGTRRAPWHLHRGNVKFKAIGDYDGLQAADQYAGMLKAAISPDEFGQFEEHHFMRIREQIRRRPDGRCWGAGFKAFALPGGLEALPWWPAEGL</sequence>
<accession>A0A8J3LGC5</accession>
<evidence type="ECO:0000313" key="1">
    <source>
        <dbReference type="EMBL" id="GIG13960.1"/>
    </source>
</evidence>
<proteinExistence type="predicted"/>
<keyword evidence="2" id="KW-1185">Reference proteome</keyword>
<dbReference type="EMBL" id="BONJ01000008">
    <property type="protein sequence ID" value="GIG13960.1"/>
    <property type="molecule type" value="Genomic_DNA"/>
</dbReference>
<organism evidence="1 2">
    <name type="scientific">Catellatospora methionotrophica</name>
    <dbReference type="NCBI Taxonomy" id="121620"/>
    <lineage>
        <taxon>Bacteria</taxon>
        <taxon>Bacillati</taxon>
        <taxon>Actinomycetota</taxon>
        <taxon>Actinomycetes</taxon>
        <taxon>Micromonosporales</taxon>
        <taxon>Micromonosporaceae</taxon>
        <taxon>Catellatospora</taxon>
    </lineage>
</organism>
<comment type="caution">
    <text evidence="1">The sequence shown here is derived from an EMBL/GenBank/DDBJ whole genome shotgun (WGS) entry which is preliminary data.</text>
</comment>
<evidence type="ECO:0000313" key="2">
    <source>
        <dbReference type="Proteomes" id="UP000660339"/>
    </source>
</evidence>
<name>A0A8J3LGC5_9ACTN</name>
<protein>
    <recommendedName>
        <fullName evidence="3">DUF3800 domain-containing protein</fullName>
    </recommendedName>
</protein>